<feature type="region of interest" description="Disordered" evidence="1">
    <location>
        <begin position="24"/>
        <end position="58"/>
    </location>
</feature>
<dbReference type="EMBL" id="KE504153">
    <property type="protein sequence ID" value="EPS99943.1"/>
    <property type="molecule type" value="Genomic_DNA"/>
</dbReference>
<proteinExistence type="predicted"/>
<dbReference type="InParanoid" id="S8E9F3"/>
<dbReference type="OrthoDB" id="3032797at2759"/>
<evidence type="ECO:0000313" key="3">
    <source>
        <dbReference type="Proteomes" id="UP000015241"/>
    </source>
</evidence>
<accession>S8E9F3</accession>
<feature type="compositionally biased region" description="Acidic residues" evidence="1">
    <location>
        <begin position="36"/>
        <end position="50"/>
    </location>
</feature>
<organism evidence="2 3">
    <name type="scientific">Fomitopsis schrenkii</name>
    <name type="common">Brown rot fungus</name>
    <dbReference type="NCBI Taxonomy" id="2126942"/>
    <lineage>
        <taxon>Eukaryota</taxon>
        <taxon>Fungi</taxon>
        <taxon>Dikarya</taxon>
        <taxon>Basidiomycota</taxon>
        <taxon>Agaricomycotina</taxon>
        <taxon>Agaricomycetes</taxon>
        <taxon>Polyporales</taxon>
        <taxon>Fomitopsis</taxon>
    </lineage>
</organism>
<evidence type="ECO:0000256" key="1">
    <source>
        <dbReference type="SAM" id="MobiDB-lite"/>
    </source>
</evidence>
<evidence type="ECO:0000313" key="2">
    <source>
        <dbReference type="EMBL" id="EPS99943.1"/>
    </source>
</evidence>
<protein>
    <submittedName>
        <fullName evidence="2">Uncharacterized protein</fullName>
    </submittedName>
</protein>
<reference evidence="2 3" key="1">
    <citation type="journal article" date="2012" name="Science">
        <title>The Paleozoic origin of enzymatic lignin decomposition reconstructed from 31 fungal genomes.</title>
        <authorList>
            <person name="Floudas D."/>
            <person name="Binder M."/>
            <person name="Riley R."/>
            <person name="Barry K."/>
            <person name="Blanchette R.A."/>
            <person name="Henrissat B."/>
            <person name="Martinez A.T."/>
            <person name="Otillar R."/>
            <person name="Spatafora J.W."/>
            <person name="Yadav J.S."/>
            <person name="Aerts A."/>
            <person name="Benoit I."/>
            <person name="Boyd A."/>
            <person name="Carlson A."/>
            <person name="Copeland A."/>
            <person name="Coutinho P.M."/>
            <person name="de Vries R.P."/>
            <person name="Ferreira P."/>
            <person name="Findley K."/>
            <person name="Foster B."/>
            <person name="Gaskell J."/>
            <person name="Glotzer D."/>
            <person name="Gorecki P."/>
            <person name="Heitman J."/>
            <person name="Hesse C."/>
            <person name="Hori C."/>
            <person name="Igarashi K."/>
            <person name="Jurgens J.A."/>
            <person name="Kallen N."/>
            <person name="Kersten P."/>
            <person name="Kohler A."/>
            <person name="Kuees U."/>
            <person name="Kumar T.K.A."/>
            <person name="Kuo A."/>
            <person name="LaButti K."/>
            <person name="Larrondo L.F."/>
            <person name="Lindquist E."/>
            <person name="Ling A."/>
            <person name="Lombard V."/>
            <person name="Lucas S."/>
            <person name="Lundell T."/>
            <person name="Martin R."/>
            <person name="McLaughlin D.J."/>
            <person name="Morgenstern I."/>
            <person name="Morin E."/>
            <person name="Murat C."/>
            <person name="Nagy L.G."/>
            <person name="Nolan M."/>
            <person name="Ohm R.A."/>
            <person name="Patyshakuliyeva A."/>
            <person name="Rokas A."/>
            <person name="Ruiz-Duenas F.J."/>
            <person name="Sabat G."/>
            <person name="Salamov A."/>
            <person name="Samejima M."/>
            <person name="Schmutz J."/>
            <person name="Slot J.C."/>
            <person name="St John F."/>
            <person name="Stenlid J."/>
            <person name="Sun H."/>
            <person name="Sun S."/>
            <person name="Syed K."/>
            <person name="Tsang A."/>
            <person name="Wiebenga A."/>
            <person name="Young D."/>
            <person name="Pisabarro A."/>
            <person name="Eastwood D.C."/>
            <person name="Martin F."/>
            <person name="Cullen D."/>
            <person name="Grigoriev I.V."/>
            <person name="Hibbett D.S."/>
        </authorList>
    </citation>
    <scope>NUCLEOTIDE SEQUENCE</scope>
    <source>
        <strain evidence="3">FP-58527</strain>
    </source>
</reference>
<sequence length="218" mass="24319">MDSIRSVLPADATARILEEYLASVTQSRETGHESDEAMSTDSEDSFDGDDPGSFTTSSDVTSALSHMTLFDALHTSDITSDDSAFSSDDEFADDHIREQQQLRRALVLGRPPTALLRWSARDFSGLHEAYMKQLDDADVELAELTGVPKDVIVRRQVTIEYVAPPSLDGGDTATFGCAPGRKLQTRIDRSRPELWSCSRRHYSDARKRSRGSYTRRIR</sequence>
<dbReference type="HOGENOM" id="CLU_1266914_0_0_1"/>
<keyword evidence="3" id="KW-1185">Reference proteome</keyword>
<gene>
    <name evidence="2" type="ORF">FOMPIDRAFT_1016843</name>
</gene>
<dbReference type="Proteomes" id="UP000015241">
    <property type="component" value="Unassembled WGS sequence"/>
</dbReference>
<dbReference type="AlphaFoldDB" id="S8E9F3"/>
<name>S8E9F3_FOMSC</name>
<dbReference type="eggNOG" id="ENOG502RQ8C">
    <property type="taxonomic scope" value="Eukaryota"/>
</dbReference>